<accession>A0A1M4X9G9</accession>
<dbReference type="Pfam" id="PF11127">
    <property type="entry name" value="YgaP-like_TM"/>
    <property type="match status" value="1"/>
</dbReference>
<evidence type="ECO:0000259" key="2">
    <source>
        <dbReference type="Pfam" id="PF11127"/>
    </source>
</evidence>
<reference evidence="3 4" key="1">
    <citation type="submission" date="2016-11" db="EMBL/GenBank/DDBJ databases">
        <authorList>
            <person name="Jaros S."/>
            <person name="Januszkiewicz K."/>
            <person name="Wedrychowicz H."/>
        </authorList>
    </citation>
    <scope>NUCLEOTIDE SEQUENCE [LARGE SCALE GENOMIC DNA]</scope>
    <source>
        <strain evidence="3 4">DSM 21986</strain>
    </source>
</reference>
<dbReference type="AlphaFoldDB" id="A0A1M4X9G9"/>
<dbReference type="EMBL" id="FQUS01000004">
    <property type="protein sequence ID" value="SHE90041.1"/>
    <property type="molecule type" value="Genomic_DNA"/>
</dbReference>
<evidence type="ECO:0000313" key="3">
    <source>
        <dbReference type="EMBL" id="SHE90041.1"/>
    </source>
</evidence>
<evidence type="ECO:0000313" key="4">
    <source>
        <dbReference type="Proteomes" id="UP000184041"/>
    </source>
</evidence>
<keyword evidence="1" id="KW-0812">Transmembrane</keyword>
<name>A0A1M4X9G9_9BACT</name>
<gene>
    <name evidence="3" type="ORF">SAMN05443144_10463</name>
</gene>
<protein>
    <recommendedName>
        <fullName evidence="2">Inner membrane protein YgaP-like transmembrane domain-containing protein</fullName>
    </recommendedName>
</protein>
<feature type="transmembrane region" description="Helical" evidence="1">
    <location>
        <begin position="36"/>
        <end position="55"/>
    </location>
</feature>
<proteinExistence type="predicted"/>
<dbReference type="RefSeq" id="WP_073060036.1">
    <property type="nucleotide sequence ID" value="NZ_FQUS01000004.1"/>
</dbReference>
<organism evidence="3 4">
    <name type="scientific">Fodinibius roseus</name>
    <dbReference type="NCBI Taxonomy" id="1194090"/>
    <lineage>
        <taxon>Bacteria</taxon>
        <taxon>Pseudomonadati</taxon>
        <taxon>Balneolota</taxon>
        <taxon>Balneolia</taxon>
        <taxon>Balneolales</taxon>
        <taxon>Balneolaceae</taxon>
        <taxon>Fodinibius</taxon>
    </lineage>
</organism>
<dbReference type="Proteomes" id="UP000184041">
    <property type="component" value="Unassembled WGS sequence"/>
</dbReference>
<keyword evidence="4" id="KW-1185">Reference proteome</keyword>
<dbReference type="STRING" id="1194090.SAMN05443144_10463"/>
<keyword evidence="1" id="KW-0472">Membrane</keyword>
<dbReference type="OrthoDB" id="9804804at2"/>
<keyword evidence="1" id="KW-1133">Transmembrane helix</keyword>
<evidence type="ECO:0000256" key="1">
    <source>
        <dbReference type="SAM" id="Phobius"/>
    </source>
</evidence>
<feature type="domain" description="Inner membrane protein YgaP-like transmembrane" evidence="2">
    <location>
        <begin position="1"/>
        <end position="60"/>
    </location>
</feature>
<feature type="transmembrane region" description="Helical" evidence="1">
    <location>
        <begin position="12"/>
        <end position="30"/>
    </location>
</feature>
<dbReference type="InterPro" id="IPR021309">
    <property type="entry name" value="YgaP-like_TM"/>
</dbReference>
<sequence length="65" mass="7072">MKTNVGRTDTIVRVILAVVIFFLGFYYQSWWGVVGLIPLITGIVGVCPLYALLGVSTCQAAPKKL</sequence>